<dbReference type="GO" id="GO:0003881">
    <property type="term" value="F:CDP-diacylglycerol-inositol 3-phosphatidyltransferase activity"/>
    <property type="evidence" value="ECO:0007669"/>
    <property type="project" value="UniProtKB-EC"/>
</dbReference>
<dbReference type="Pfam" id="PF01066">
    <property type="entry name" value="CDP-OH_P_transf"/>
    <property type="match status" value="1"/>
</dbReference>
<keyword evidence="20" id="KW-0175">Coiled coil</keyword>
<evidence type="ECO:0000256" key="6">
    <source>
        <dbReference type="ARBA" id="ARBA00022516"/>
    </source>
</evidence>
<evidence type="ECO:0000256" key="17">
    <source>
        <dbReference type="ARBA" id="ARBA00023264"/>
    </source>
</evidence>
<dbReference type="AlphaFoldDB" id="A0A803NXZ2"/>
<evidence type="ECO:0000256" key="13">
    <source>
        <dbReference type="ARBA" id="ARBA00023117"/>
    </source>
</evidence>
<evidence type="ECO:0000313" key="24">
    <source>
        <dbReference type="Proteomes" id="UP000596661"/>
    </source>
</evidence>
<dbReference type="Gene3D" id="1.20.920.10">
    <property type="entry name" value="Bromodomain-like"/>
    <property type="match status" value="1"/>
</dbReference>
<evidence type="ECO:0000256" key="16">
    <source>
        <dbReference type="ARBA" id="ARBA00023211"/>
    </source>
</evidence>
<evidence type="ECO:0000256" key="1">
    <source>
        <dbReference type="ARBA" id="ARBA00001936"/>
    </source>
</evidence>
<feature type="compositionally biased region" description="Polar residues" evidence="21">
    <location>
        <begin position="320"/>
        <end position="335"/>
    </location>
</feature>
<keyword evidence="11 22" id="KW-1133">Transmembrane helix</keyword>
<evidence type="ECO:0000256" key="19">
    <source>
        <dbReference type="RuleBase" id="RU003750"/>
    </source>
</evidence>
<evidence type="ECO:0000256" key="2">
    <source>
        <dbReference type="ARBA" id="ARBA00001946"/>
    </source>
</evidence>
<keyword evidence="17" id="KW-1208">Phospholipid metabolism</keyword>
<evidence type="ECO:0000256" key="14">
    <source>
        <dbReference type="ARBA" id="ARBA00023136"/>
    </source>
</evidence>
<dbReference type="SUPFAM" id="SSF47370">
    <property type="entry name" value="Bromodomain"/>
    <property type="match status" value="1"/>
</dbReference>
<keyword evidence="14 22" id="KW-0472">Membrane</keyword>
<comment type="catalytic activity">
    <reaction evidence="18">
        <text>a CDP-1,2-diacyl-sn-glycerol + myo-inositol = a 1,2-diacyl-sn-glycero-3-phospho-(1D-myo-inositol) + CMP + H(+)</text>
        <dbReference type="Rhea" id="RHEA:11580"/>
        <dbReference type="ChEBI" id="CHEBI:15378"/>
        <dbReference type="ChEBI" id="CHEBI:17268"/>
        <dbReference type="ChEBI" id="CHEBI:57880"/>
        <dbReference type="ChEBI" id="CHEBI:58332"/>
        <dbReference type="ChEBI" id="CHEBI:60377"/>
        <dbReference type="EC" id="2.7.8.11"/>
    </reaction>
</comment>
<feature type="region of interest" description="Disordered" evidence="21">
    <location>
        <begin position="320"/>
        <end position="376"/>
    </location>
</feature>
<reference evidence="23" key="1">
    <citation type="submission" date="2018-11" db="EMBL/GenBank/DDBJ databases">
        <authorList>
            <person name="Grassa J C."/>
        </authorList>
    </citation>
    <scope>NUCLEOTIDE SEQUENCE [LARGE SCALE GENOMIC DNA]</scope>
</reference>
<keyword evidence="9" id="KW-0479">Metal-binding</keyword>
<evidence type="ECO:0000256" key="10">
    <source>
        <dbReference type="ARBA" id="ARBA00022842"/>
    </source>
</evidence>
<evidence type="ECO:0000256" key="3">
    <source>
        <dbReference type="ARBA" id="ARBA00004141"/>
    </source>
</evidence>
<dbReference type="InterPro" id="IPR036427">
    <property type="entry name" value="Bromodomain-like_sf"/>
</dbReference>
<dbReference type="PROSITE" id="PS00379">
    <property type="entry name" value="CDP_ALCOHOL_P_TRANSF"/>
    <property type="match status" value="1"/>
</dbReference>
<comment type="subcellular location">
    <subcellularLocation>
        <location evidence="3">Membrane</location>
        <topology evidence="3">Multi-pass membrane protein</topology>
    </subcellularLocation>
</comment>
<evidence type="ECO:0000256" key="5">
    <source>
        <dbReference type="ARBA" id="ARBA00013212"/>
    </source>
</evidence>
<evidence type="ECO:0000313" key="23">
    <source>
        <dbReference type="EnsemblPlants" id="cds.evm.model.02.2549"/>
    </source>
</evidence>
<name>A0A803NXZ2_CANSA</name>
<dbReference type="GO" id="GO:0016020">
    <property type="term" value="C:membrane"/>
    <property type="evidence" value="ECO:0007669"/>
    <property type="project" value="UniProtKB-SubCell"/>
</dbReference>
<evidence type="ECO:0000256" key="8">
    <source>
        <dbReference type="ARBA" id="ARBA00022692"/>
    </source>
</evidence>
<evidence type="ECO:0000256" key="18">
    <source>
        <dbReference type="ARBA" id="ARBA00050166"/>
    </source>
</evidence>
<proteinExistence type="inferred from homology"/>
<dbReference type="EMBL" id="UZAU01000235">
    <property type="status" value="NOT_ANNOTATED_CDS"/>
    <property type="molecule type" value="Genomic_DNA"/>
</dbReference>
<dbReference type="GO" id="GO:0008654">
    <property type="term" value="P:phospholipid biosynthetic process"/>
    <property type="evidence" value="ECO:0007669"/>
    <property type="project" value="UniProtKB-KW"/>
</dbReference>
<evidence type="ECO:0000256" key="11">
    <source>
        <dbReference type="ARBA" id="ARBA00022989"/>
    </source>
</evidence>
<keyword evidence="6" id="KW-0444">Lipid biosynthesis</keyword>
<keyword evidence="16" id="KW-0464">Manganese</keyword>
<dbReference type="GO" id="GO:0046872">
    <property type="term" value="F:metal ion binding"/>
    <property type="evidence" value="ECO:0007669"/>
    <property type="project" value="UniProtKB-KW"/>
</dbReference>
<reference evidence="23" key="2">
    <citation type="submission" date="2021-03" db="UniProtKB">
        <authorList>
            <consortium name="EnsemblPlants"/>
        </authorList>
    </citation>
    <scope>IDENTIFICATION</scope>
</reference>
<feature type="coiled-coil region" evidence="20">
    <location>
        <begin position="78"/>
        <end position="105"/>
    </location>
</feature>
<comment type="cofactor">
    <cofactor evidence="1">
        <name>Mn(2+)</name>
        <dbReference type="ChEBI" id="CHEBI:29035"/>
    </cofactor>
</comment>
<evidence type="ECO:0000256" key="9">
    <source>
        <dbReference type="ARBA" id="ARBA00022723"/>
    </source>
</evidence>
<keyword evidence="10" id="KW-0460">Magnesium</keyword>
<feature type="transmembrane region" description="Helical" evidence="22">
    <location>
        <begin position="479"/>
        <end position="497"/>
    </location>
</feature>
<feature type="region of interest" description="Disordered" evidence="21">
    <location>
        <begin position="196"/>
        <end position="218"/>
    </location>
</feature>
<comment type="similarity">
    <text evidence="4 19">Belongs to the CDP-alcohol phosphatidyltransferase class-I family.</text>
</comment>
<keyword evidence="8 22" id="KW-0812">Transmembrane</keyword>
<evidence type="ECO:0000256" key="4">
    <source>
        <dbReference type="ARBA" id="ARBA00010441"/>
    </source>
</evidence>
<accession>A0A803NXZ2</accession>
<comment type="cofactor">
    <cofactor evidence="2">
        <name>Mg(2+)</name>
        <dbReference type="ChEBI" id="CHEBI:18420"/>
    </cofactor>
</comment>
<dbReference type="PANTHER" id="PTHR15398:SF4">
    <property type="entry name" value="BROMODOMAIN-CONTAINING PROTEIN 8 ISOFORM X1"/>
    <property type="match status" value="1"/>
</dbReference>
<evidence type="ECO:0000256" key="21">
    <source>
        <dbReference type="SAM" id="MobiDB-lite"/>
    </source>
</evidence>
<feature type="compositionally biased region" description="Polar residues" evidence="21">
    <location>
        <begin position="351"/>
        <end position="370"/>
    </location>
</feature>
<dbReference type="Gramene" id="evm.model.02.2549">
    <property type="protein sequence ID" value="cds.evm.model.02.2549"/>
    <property type="gene ID" value="evm.TU.02.2549"/>
</dbReference>
<evidence type="ECO:0000256" key="7">
    <source>
        <dbReference type="ARBA" id="ARBA00022679"/>
    </source>
</evidence>
<dbReference type="InterPro" id="IPR048254">
    <property type="entry name" value="CDP_ALCOHOL_P_TRANSF_CS"/>
</dbReference>
<dbReference type="EnsemblPlants" id="evm.model.02.2549">
    <property type="protein sequence ID" value="cds.evm.model.02.2549"/>
    <property type="gene ID" value="evm.TU.02.2549"/>
</dbReference>
<feature type="region of interest" description="Disordered" evidence="21">
    <location>
        <begin position="243"/>
        <end position="265"/>
    </location>
</feature>
<sequence length="559" mass="62471">MVTAVMEGEWGTWEELLLGGAVLRHGTRDWDTVAAELRARALCSYNYTGQVCKAKYEDLQHRYRGCTAWFEELRKKRMAELRQALDHSEDSIGSLETKLETLKAEKGVSRVNYASSQTESPSTLQKLEGVDSFSKESKDGLSAGSFTLETRTSWSAECLNPCTVSAEETETKLKDLHSFKTAEACNTEKLADHVHERQGSILKKRRGKRKRKDCSRDIKESSVGESGFLDSAEAVTAFQSKENTTSDCGEVSRSSGLDNQSKGTKKDSIDDLLKIFNSIVEHKCASTFRRRLDSQKRGRYKKMIRKHMDFDTLRSRITSRSVISNHSGNNKNSAVKPTHPKINDAAKSPKKGSSQARRVGRKSNTQQQPTVAPAKGRKRGRVSFVCDGIDGWCARKFNQVSTFGAVLDMVTDRISTACLLVILSQVYRPGLVFLSLLALDIASHWLQMYSTFLSGKVSHKDVKDSTNWLFKLYYGNRMFMAYCCVACEVLYILLFLLAKNDSENLMNVLVSSAKQNALLAALLGLSLFGWAVKQAVNVIQLKTAADVCVLYDVEKKHKP</sequence>
<evidence type="ECO:0000256" key="12">
    <source>
        <dbReference type="ARBA" id="ARBA00023098"/>
    </source>
</evidence>
<evidence type="ECO:0000256" key="20">
    <source>
        <dbReference type="SAM" id="Coils"/>
    </source>
</evidence>
<dbReference type="PANTHER" id="PTHR15398">
    <property type="entry name" value="BROMODOMAIN-CONTAINING PROTEIN 8"/>
    <property type="match status" value="1"/>
</dbReference>
<evidence type="ECO:0000256" key="15">
    <source>
        <dbReference type="ARBA" id="ARBA00023209"/>
    </source>
</evidence>
<organism evidence="23 24">
    <name type="scientific">Cannabis sativa</name>
    <name type="common">Hemp</name>
    <name type="synonym">Marijuana</name>
    <dbReference type="NCBI Taxonomy" id="3483"/>
    <lineage>
        <taxon>Eukaryota</taxon>
        <taxon>Viridiplantae</taxon>
        <taxon>Streptophyta</taxon>
        <taxon>Embryophyta</taxon>
        <taxon>Tracheophyta</taxon>
        <taxon>Spermatophyta</taxon>
        <taxon>Magnoliopsida</taxon>
        <taxon>eudicotyledons</taxon>
        <taxon>Gunneridae</taxon>
        <taxon>Pentapetalae</taxon>
        <taxon>rosids</taxon>
        <taxon>fabids</taxon>
        <taxon>Rosales</taxon>
        <taxon>Cannabaceae</taxon>
        <taxon>Cannabis</taxon>
    </lineage>
</organism>
<dbReference type="Proteomes" id="UP000596661">
    <property type="component" value="Chromosome 2"/>
</dbReference>
<keyword evidence="7 19" id="KW-0808">Transferase</keyword>
<keyword evidence="13" id="KW-0103">Bromodomain</keyword>
<keyword evidence="12" id="KW-0443">Lipid metabolism</keyword>
<dbReference type="InterPro" id="IPR043130">
    <property type="entry name" value="CDP-OH_PTrfase_TM_dom"/>
</dbReference>
<dbReference type="InterPro" id="IPR000462">
    <property type="entry name" value="CDP-OH_P_trans"/>
</dbReference>
<dbReference type="EC" id="2.7.8.11" evidence="5"/>
<dbReference type="Gene3D" id="1.20.120.1760">
    <property type="match status" value="1"/>
</dbReference>
<feature type="compositionally biased region" description="Basic residues" evidence="21">
    <location>
        <begin position="202"/>
        <end position="213"/>
    </location>
</feature>
<dbReference type="GO" id="GO:0035267">
    <property type="term" value="C:NuA4 histone acetyltransferase complex"/>
    <property type="evidence" value="ECO:0007669"/>
    <property type="project" value="TreeGrafter"/>
</dbReference>
<dbReference type="GO" id="GO:0005794">
    <property type="term" value="C:Golgi apparatus"/>
    <property type="evidence" value="ECO:0007669"/>
    <property type="project" value="UniProtKB-ARBA"/>
</dbReference>
<evidence type="ECO:0000256" key="22">
    <source>
        <dbReference type="SAM" id="Phobius"/>
    </source>
</evidence>
<keyword evidence="15" id="KW-0594">Phospholipid biosynthesis</keyword>
<keyword evidence="24" id="KW-1185">Reference proteome</keyword>
<dbReference type="FunFam" id="1.20.120.1760:FF:000003">
    <property type="entry name" value="CDP-diacylglycerol--inositol 3-phosphatidyltransferase"/>
    <property type="match status" value="1"/>
</dbReference>
<feature type="compositionally biased region" description="Polar residues" evidence="21">
    <location>
        <begin position="243"/>
        <end position="262"/>
    </location>
</feature>
<protein>
    <recommendedName>
        <fullName evidence="5">CDP-diacylglycerol--inositol 3-phosphatidyltransferase</fullName>
        <ecNumber evidence="5">2.7.8.11</ecNumber>
    </recommendedName>
</protein>